<protein>
    <recommendedName>
        <fullName evidence="2">Integrase</fullName>
    </recommendedName>
</protein>
<dbReference type="GO" id="GO:0006310">
    <property type="term" value="P:DNA recombination"/>
    <property type="evidence" value="ECO:0007669"/>
    <property type="project" value="UniProtKB-KW"/>
</dbReference>
<dbReference type="PROSITE" id="PS51898">
    <property type="entry name" value="TYR_RECOMBINASE"/>
    <property type="match status" value="1"/>
</dbReference>
<dbReference type="InterPro" id="IPR010998">
    <property type="entry name" value="Integrase_recombinase_N"/>
</dbReference>
<sequence length="339" mass="38011">MHKVWSKGGLYIYAWRSGPRVDVIRAGTKKEALAQLRKPDVAMRLAGRLSELRSPRPASDSITALIVEYRKSHAYTSMADSTKDQWNRHLNAIDAVFGTTSVPAIQKKGARALIRKWHTNMADTPRKANYALTVLTRLFNWAVDEERMDKNPAAGLARIDEGPGRQDVTWTEDELNRVCAEAGDRLALAIRLAYLTGMRRGDLLGLTWNDVDFAAGLIRKATSKSNRHIMARIEITPEIEAVLKAIPRKAVHVVTNMHNRPYKTAMSFSGVFNAAMERAKIEGKHFHDLRGTRVTLDFAGGMTDSDAERKFGWAPGQGGKMRKVYENPEMVAMARRKRA</sequence>
<dbReference type="GO" id="GO:0044826">
    <property type="term" value="P:viral genome integration into host DNA"/>
    <property type="evidence" value="ECO:0007669"/>
    <property type="project" value="UniProtKB-KW"/>
</dbReference>
<dbReference type="EMBL" id="LR796383">
    <property type="protein sequence ID" value="CAB4140916.1"/>
    <property type="molecule type" value="Genomic_DNA"/>
</dbReference>
<dbReference type="Gene3D" id="1.10.150.130">
    <property type="match status" value="1"/>
</dbReference>
<evidence type="ECO:0000256" key="5">
    <source>
        <dbReference type="ARBA" id="ARBA00023125"/>
    </source>
</evidence>
<dbReference type="CDD" id="cd00796">
    <property type="entry name" value="INT_Rci_Hp1_C"/>
    <property type="match status" value="1"/>
</dbReference>
<evidence type="ECO:0000256" key="3">
    <source>
        <dbReference type="ARBA" id="ARBA00022679"/>
    </source>
</evidence>
<evidence type="ECO:0000313" key="11">
    <source>
        <dbReference type="EMBL" id="CAB4140916.1"/>
    </source>
</evidence>
<evidence type="ECO:0000256" key="7">
    <source>
        <dbReference type="ARBA" id="ARBA00023195"/>
    </source>
</evidence>
<name>A0A6J5M6Z3_9CAUD</name>
<evidence type="ECO:0000256" key="2">
    <source>
        <dbReference type="ARBA" id="ARBA00016082"/>
    </source>
</evidence>
<dbReference type="InterPro" id="IPR013762">
    <property type="entry name" value="Integrase-like_cat_sf"/>
</dbReference>
<evidence type="ECO:0000256" key="9">
    <source>
        <dbReference type="ARBA" id="ARBA00049605"/>
    </source>
</evidence>
<dbReference type="GO" id="GO:0015074">
    <property type="term" value="P:DNA integration"/>
    <property type="evidence" value="ECO:0007669"/>
    <property type="project" value="UniProtKB-KW"/>
</dbReference>
<keyword evidence="4" id="KW-0229">DNA integration</keyword>
<dbReference type="InterPro" id="IPR050808">
    <property type="entry name" value="Phage_Integrase"/>
</dbReference>
<dbReference type="GO" id="GO:0046718">
    <property type="term" value="P:symbiont entry into host cell"/>
    <property type="evidence" value="ECO:0007669"/>
    <property type="project" value="UniProtKB-KW"/>
</dbReference>
<keyword evidence="7" id="KW-1179">Viral genome integration</keyword>
<keyword evidence="5" id="KW-0238">DNA-binding</keyword>
<dbReference type="InterPro" id="IPR002104">
    <property type="entry name" value="Integrase_catalytic"/>
</dbReference>
<accession>A0A6J5M6Z3</accession>
<comment type="similarity">
    <text evidence="1">Belongs to the 'phage' integrase family.</text>
</comment>
<dbReference type="GO" id="GO:0003677">
    <property type="term" value="F:DNA binding"/>
    <property type="evidence" value="ECO:0007669"/>
    <property type="project" value="UniProtKB-KW"/>
</dbReference>
<dbReference type="PANTHER" id="PTHR30629">
    <property type="entry name" value="PROPHAGE INTEGRASE"/>
    <property type="match status" value="1"/>
</dbReference>
<dbReference type="Pfam" id="PF00589">
    <property type="entry name" value="Phage_integrase"/>
    <property type="match status" value="1"/>
</dbReference>
<keyword evidence="3" id="KW-0808">Transferase</keyword>
<evidence type="ECO:0000259" key="10">
    <source>
        <dbReference type="PROSITE" id="PS51898"/>
    </source>
</evidence>
<keyword evidence="8" id="KW-1160">Virus entry into host cell</keyword>
<dbReference type="PANTHER" id="PTHR30629:SF2">
    <property type="entry name" value="PROPHAGE INTEGRASE INTS-RELATED"/>
    <property type="match status" value="1"/>
</dbReference>
<organism evidence="11">
    <name type="scientific">uncultured Caudovirales phage</name>
    <dbReference type="NCBI Taxonomy" id="2100421"/>
    <lineage>
        <taxon>Viruses</taxon>
        <taxon>Duplodnaviria</taxon>
        <taxon>Heunggongvirae</taxon>
        <taxon>Uroviricota</taxon>
        <taxon>Caudoviricetes</taxon>
        <taxon>Peduoviridae</taxon>
        <taxon>Maltschvirus</taxon>
        <taxon>Maltschvirus maltsch</taxon>
    </lineage>
</organism>
<evidence type="ECO:0000256" key="4">
    <source>
        <dbReference type="ARBA" id="ARBA00022908"/>
    </source>
</evidence>
<keyword evidence="6" id="KW-0233">DNA recombination</keyword>
<dbReference type="Gene3D" id="1.10.443.10">
    <property type="entry name" value="Intergrase catalytic core"/>
    <property type="match status" value="1"/>
</dbReference>
<evidence type="ECO:0000256" key="8">
    <source>
        <dbReference type="ARBA" id="ARBA00023296"/>
    </source>
</evidence>
<dbReference type="InterPro" id="IPR011010">
    <property type="entry name" value="DNA_brk_join_enz"/>
</dbReference>
<dbReference type="GO" id="GO:0016740">
    <property type="term" value="F:transferase activity"/>
    <property type="evidence" value="ECO:0007669"/>
    <property type="project" value="UniProtKB-KW"/>
</dbReference>
<evidence type="ECO:0000256" key="6">
    <source>
        <dbReference type="ARBA" id="ARBA00023172"/>
    </source>
</evidence>
<comment type="function">
    <text evidence="9">Integrase is necessary for integration of the phage into the host genome by site-specific recombination. In conjunction with excisionase, integrase is also necessary for excision of the prophage from the host genome.</text>
</comment>
<dbReference type="SUPFAM" id="SSF56349">
    <property type="entry name" value="DNA breaking-rejoining enzymes"/>
    <property type="match status" value="1"/>
</dbReference>
<gene>
    <name evidence="11" type="ORF">UFOVP399_19</name>
</gene>
<proteinExistence type="inferred from homology"/>
<reference evidence="11" key="1">
    <citation type="submission" date="2020-04" db="EMBL/GenBank/DDBJ databases">
        <authorList>
            <person name="Chiriac C."/>
            <person name="Salcher M."/>
            <person name="Ghai R."/>
            <person name="Kavagutti S V."/>
        </authorList>
    </citation>
    <scope>NUCLEOTIDE SEQUENCE</scope>
</reference>
<dbReference type="GO" id="GO:0075713">
    <property type="term" value="P:establishment of integrated proviral latency"/>
    <property type="evidence" value="ECO:0007669"/>
    <property type="project" value="UniProtKB-KW"/>
</dbReference>
<evidence type="ECO:0000256" key="1">
    <source>
        <dbReference type="ARBA" id="ARBA00008857"/>
    </source>
</evidence>
<feature type="domain" description="Tyr recombinase" evidence="10">
    <location>
        <begin position="165"/>
        <end position="339"/>
    </location>
</feature>